<evidence type="ECO:0000259" key="1">
    <source>
        <dbReference type="PROSITE" id="PS51201"/>
    </source>
</evidence>
<dbReference type="RefSeq" id="WP_025204880.1">
    <property type="nucleotide sequence ID" value="NZ_CP007033.1"/>
</dbReference>
<feature type="domain" description="RCK C-terminal" evidence="2">
    <location>
        <begin position="138"/>
        <end position="218"/>
    </location>
</feature>
<dbReference type="InterPro" id="IPR036721">
    <property type="entry name" value="RCK_C_sf"/>
</dbReference>
<proteinExistence type="predicted"/>
<evidence type="ECO:0000259" key="2">
    <source>
        <dbReference type="PROSITE" id="PS51202"/>
    </source>
</evidence>
<dbReference type="Pfam" id="PF02080">
    <property type="entry name" value="TrkA_C"/>
    <property type="match status" value="1"/>
</dbReference>
<dbReference type="PANTHER" id="PTHR43833">
    <property type="entry name" value="POTASSIUM CHANNEL PROTEIN 2-RELATED-RELATED"/>
    <property type="match status" value="1"/>
</dbReference>
<dbReference type="PANTHER" id="PTHR43833:SF7">
    <property type="entry name" value="KTR SYSTEM POTASSIUM UPTAKE PROTEIN C"/>
    <property type="match status" value="1"/>
</dbReference>
<dbReference type="SUPFAM" id="SSF51735">
    <property type="entry name" value="NAD(P)-binding Rossmann-fold domains"/>
    <property type="match status" value="1"/>
</dbReference>
<sequence length="218" mass="24011">MKKDKQFVVIGIGRFGKSVATSLYKVGYEVLVIDNSEKEIQDIANQVTQAVQLDARDEESLKRLGIRNFDVAIVGIGDDIQSNILVSVLLKELGVQRVVAKAKDALHGRVLEKIGVDRVIYPERDMGIRVAHNLTSTNDLLEYIELSPDYSIIEVYAPREFVDKTIGKLNLRAKYRVSVIAIKSAEEIIAAPGAEALIKQGDILVVIGSNQAISNLPK</sequence>
<reference evidence="3 4" key="1">
    <citation type="journal article" date="2013" name="Stand. Genomic Sci.">
        <title>Complete genome sequence of Dehalobacter restrictus PER-K23(T.).</title>
        <authorList>
            <person name="Kruse T."/>
            <person name="Maillard J."/>
            <person name="Goodwin L."/>
            <person name="Woyke T."/>
            <person name="Teshima H."/>
            <person name="Bruce D."/>
            <person name="Detter C."/>
            <person name="Tapia R."/>
            <person name="Han C."/>
            <person name="Huntemann M."/>
            <person name="Wei C.L."/>
            <person name="Han J."/>
            <person name="Chen A."/>
            <person name="Kyrpides N."/>
            <person name="Szeto E."/>
            <person name="Markowitz V."/>
            <person name="Ivanova N."/>
            <person name="Pagani I."/>
            <person name="Pati A."/>
            <person name="Pitluck S."/>
            <person name="Nolan M."/>
            <person name="Holliger C."/>
            <person name="Smidt H."/>
        </authorList>
    </citation>
    <scope>NUCLEOTIDE SEQUENCE [LARGE SCALE GENOMIC DNA]</scope>
    <source>
        <strain evidence="4">DSM 9455</strain>
    </source>
</reference>
<dbReference type="EMBL" id="CP007033">
    <property type="protein sequence ID" value="AHF08745.1"/>
    <property type="molecule type" value="Genomic_DNA"/>
</dbReference>
<dbReference type="SUPFAM" id="SSF116726">
    <property type="entry name" value="TrkA C-terminal domain-like"/>
    <property type="match status" value="1"/>
</dbReference>
<dbReference type="Gene3D" id="3.40.50.720">
    <property type="entry name" value="NAD(P)-binding Rossmann-like Domain"/>
    <property type="match status" value="1"/>
</dbReference>
<accession>A0ABM5P2H9</accession>
<organism evidence="3 4">
    <name type="scientific">Dehalobacter restrictus (strain DSM 9455 / PER-K23)</name>
    <dbReference type="NCBI Taxonomy" id="871738"/>
    <lineage>
        <taxon>Bacteria</taxon>
        <taxon>Bacillati</taxon>
        <taxon>Bacillota</taxon>
        <taxon>Clostridia</taxon>
        <taxon>Eubacteriales</taxon>
        <taxon>Desulfitobacteriaceae</taxon>
        <taxon>Dehalobacter</taxon>
    </lineage>
</organism>
<dbReference type="PROSITE" id="PS51201">
    <property type="entry name" value="RCK_N"/>
    <property type="match status" value="1"/>
</dbReference>
<name>A0ABM5P2H9_DEHRP</name>
<dbReference type="Pfam" id="PF02254">
    <property type="entry name" value="TrkA_N"/>
    <property type="match status" value="1"/>
</dbReference>
<feature type="domain" description="RCK N-terminal" evidence="1">
    <location>
        <begin position="4"/>
        <end position="120"/>
    </location>
</feature>
<protein>
    <submittedName>
        <fullName evidence="3">Potassium transporter Trk</fullName>
    </submittedName>
</protein>
<dbReference type="InterPro" id="IPR036291">
    <property type="entry name" value="NAD(P)-bd_dom_sf"/>
</dbReference>
<dbReference type="InterPro" id="IPR006037">
    <property type="entry name" value="RCK_C"/>
</dbReference>
<keyword evidence="4" id="KW-1185">Reference proteome</keyword>
<dbReference type="InterPro" id="IPR003148">
    <property type="entry name" value="RCK_N"/>
</dbReference>
<dbReference type="Gene3D" id="3.30.70.1450">
    <property type="entry name" value="Regulator of K+ conductance, C-terminal domain"/>
    <property type="match status" value="1"/>
</dbReference>
<dbReference type="InterPro" id="IPR050721">
    <property type="entry name" value="Trk_Ktr_HKT_K-transport"/>
</dbReference>
<evidence type="ECO:0000313" key="4">
    <source>
        <dbReference type="Proteomes" id="UP000018934"/>
    </source>
</evidence>
<dbReference type="PROSITE" id="PS51202">
    <property type="entry name" value="RCK_C"/>
    <property type="match status" value="1"/>
</dbReference>
<dbReference type="Proteomes" id="UP000018934">
    <property type="component" value="Chromosome"/>
</dbReference>
<evidence type="ECO:0000313" key="3">
    <source>
        <dbReference type="EMBL" id="AHF08745.1"/>
    </source>
</evidence>
<gene>
    <name evidence="3" type="ORF">DEHRE_00205</name>
</gene>